<dbReference type="Pfam" id="PF02776">
    <property type="entry name" value="TPP_enzyme_N"/>
    <property type="match status" value="1"/>
</dbReference>
<gene>
    <name evidence="7" type="primary">menD</name>
    <name evidence="11" type="ORF">SAMN04488112_107163</name>
</gene>
<comment type="function">
    <text evidence="7">Catalyzes the thiamine diphosphate-dependent decarboxylation of 2-oxoglutarate and the subsequent addition of the resulting succinic semialdehyde-thiamine pyrophosphate anion to isochorismate to yield 2-succinyl-5-enolpyruvyl-6-hydroxy-3-cyclohexene-1-carboxylate (SEPHCHC).</text>
</comment>
<evidence type="ECO:0000256" key="7">
    <source>
        <dbReference type="HAMAP-Rule" id="MF_01659"/>
    </source>
</evidence>
<dbReference type="EC" id="2.2.1.9" evidence="7"/>
<dbReference type="InterPro" id="IPR029035">
    <property type="entry name" value="DHS-like_NAD/FAD-binding_dom"/>
</dbReference>
<dbReference type="GO" id="GO:0030145">
    <property type="term" value="F:manganese ion binding"/>
    <property type="evidence" value="ECO:0007669"/>
    <property type="project" value="UniProtKB-UniRule"/>
</dbReference>
<dbReference type="Gene3D" id="3.40.50.1220">
    <property type="entry name" value="TPP-binding domain"/>
    <property type="match status" value="1"/>
</dbReference>
<reference evidence="11 12" key="1">
    <citation type="submission" date="2016-10" db="EMBL/GenBank/DDBJ databases">
        <authorList>
            <person name="de Groot N.N."/>
        </authorList>
    </citation>
    <scope>NUCLEOTIDE SEQUENCE [LARGE SCALE GENOMIC DNA]</scope>
    <source>
        <strain evidence="11 12">DSM 45514</strain>
    </source>
</reference>
<feature type="domain" description="Thiamine pyrophosphate enzyme N-terminal TPP-binding" evidence="9">
    <location>
        <begin position="13"/>
        <end position="124"/>
    </location>
</feature>
<comment type="pathway">
    <text evidence="7">Quinol/quinone metabolism; menaquinone biosynthesis.</text>
</comment>
<dbReference type="InterPro" id="IPR029061">
    <property type="entry name" value="THDP-binding"/>
</dbReference>
<evidence type="ECO:0000256" key="3">
    <source>
        <dbReference type="ARBA" id="ARBA00022723"/>
    </source>
</evidence>
<dbReference type="UniPathway" id="UPA00079"/>
<dbReference type="UniPathway" id="UPA01057">
    <property type="reaction ID" value="UER00164"/>
</dbReference>
<dbReference type="Pfam" id="PF02775">
    <property type="entry name" value="TPP_enzyme_C"/>
    <property type="match status" value="1"/>
</dbReference>
<keyword evidence="1 7" id="KW-0474">Menaquinone biosynthesis</keyword>
<dbReference type="PANTHER" id="PTHR42916:SF1">
    <property type="entry name" value="PROTEIN PHYLLO, CHLOROPLASTIC"/>
    <property type="match status" value="1"/>
</dbReference>
<dbReference type="GO" id="GO:0070204">
    <property type="term" value="F:2-succinyl-5-enolpyruvyl-6-hydroxy-3-cyclohexene-1-carboxylic-acid synthase activity"/>
    <property type="evidence" value="ECO:0007669"/>
    <property type="project" value="UniProtKB-UniRule"/>
</dbReference>
<dbReference type="CDD" id="cd07037">
    <property type="entry name" value="TPP_PYR_MenD"/>
    <property type="match status" value="1"/>
</dbReference>
<dbReference type="InterPro" id="IPR011766">
    <property type="entry name" value="TPP_enzyme_TPP-bd"/>
</dbReference>
<evidence type="ECO:0000259" key="8">
    <source>
        <dbReference type="Pfam" id="PF02775"/>
    </source>
</evidence>
<dbReference type="PIRSF" id="PIRSF004983">
    <property type="entry name" value="MenD"/>
    <property type="match status" value="1"/>
</dbReference>
<evidence type="ECO:0000259" key="9">
    <source>
        <dbReference type="Pfam" id="PF02776"/>
    </source>
</evidence>
<sequence length="593" mass="65121">MSPIDPLTAYVGAFVDELAESGVQDVVISPGSRSTPMAMAILAHPRLKAWIHVDERSAAYYALGMAKAMGRPAALLCTSGTAAANYFPAVVEGKLARVPLVVMTADRPHELRDVGAPQAIDQLGLYGSHVKWFVEMALPESSEAMLRYARTTAARAIATAAEGPAGPVHLNFPFREPLTPDLTSASLWEGGRRRQEEVATSYVRVSAGQKVLSEEELDQWAEKLSEVERGLIVCGPQEDPRLGESLHRLAASLGFPLLADPLSQLRNGSHSKEWILEGYDAFLRDPEAVKALKPEVVIRFGAMPVSKAYLLYLKNHPDCRQVVVDPDGGWREPTLLGSDMMYADPVRFSEGILRRLGSAPCEDTSWSRLWKDLNQRTRERLATASRFQEPFEGRIVTEVAEQIPEGSVLFAGNSMPIRDLDTFLLNSPRQIRTMGNRGGNGIDGVVSTAMGVGAAGNRVTLVLGDLSFYHDLNGLLAAKLYSLDVTIIVVNNEGGGIFSFLPQASQTDPATFETLFGTPMGLDYAHVVPMYGGHFERPDSWEAFRQAYTHSLRQTGLTVIEVRTDREENVRLHRRLWQEVAESVQKRLKGEAG</sequence>
<proteinExistence type="inferred from homology"/>
<keyword evidence="3 7" id="KW-0479">Metal-binding</keyword>
<comment type="catalytic activity">
    <reaction evidence="7">
        <text>isochorismate + 2-oxoglutarate + H(+) = 5-enolpyruvoyl-6-hydroxy-2-succinyl-cyclohex-3-ene-1-carboxylate + CO2</text>
        <dbReference type="Rhea" id="RHEA:25593"/>
        <dbReference type="ChEBI" id="CHEBI:15378"/>
        <dbReference type="ChEBI" id="CHEBI:16526"/>
        <dbReference type="ChEBI" id="CHEBI:16810"/>
        <dbReference type="ChEBI" id="CHEBI:29780"/>
        <dbReference type="ChEBI" id="CHEBI:58818"/>
        <dbReference type="EC" id="2.2.1.9"/>
    </reaction>
</comment>
<evidence type="ECO:0000256" key="4">
    <source>
        <dbReference type="ARBA" id="ARBA00022842"/>
    </source>
</evidence>
<evidence type="ECO:0000256" key="6">
    <source>
        <dbReference type="ARBA" id="ARBA00023211"/>
    </source>
</evidence>
<keyword evidence="6 7" id="KW-0464">Manganese</keyword>
<dbReference type="Proteomes" id="UP000199387">
    <property type="component" value="Unassembled WGS sequence"/>
</dbReference>
<dbReference type="STRING" id="1236220.SAMN04488112_107163"/>
<protein>
    <recommendedName>
        <fullName evidence="7">2-succinyl-5-enolpyruvyl-6-hydroxy-3-cyclohexene-1-carboxylate synthase</fullName>
        <shortName evidence="7">SEPHCHC synthase</shortName>
        <ecNumber evidence="7">2.2.1.9</ecNumber>
    </recommendedName>
    <alternativeName>
        <fullName evidence="7">Menaquinone biosynthesis protein MenD</fullName>
    </alternativeName>
</protein>
<dbReference type="CDD" id="cd02009">
    <property type="entry name" value="TPP_SHCHC_synthase"/>
    <property type="match status" value="1"/>
</dbReference>
<dbReference type="HAMAP" id="MF_01659">
    <property type="entry name" value="MenD"/>
    <property type="match status" value="1"/>
</dbReference>
<keyword evidence="2 7" id="KW-0808">Transferase</keyword>
<comment type="subunit">
    <text evidence="7">Homodimer.</text>
</comment>
<dbReference type="PANTHER" id="PTHR42916">
    <property type="entry name" value="2-SUCCINYL-5-ENOLPYRUVYL-6-HYDROXY-3-CYCLOHEXENE-1-CARBOXYLATE SYNTHASE"/>
    <property type="match status" value="1"/>
</dbReference>
<name>A0A1G6LCK2_9BACL</name>
<evidence type="ECO:0000259" key="10">
    <source>
        <dbReference type="Pfam" id="PF16582"/>
    </source>
</evidence>
<dbReference type="GO" id="GO:0000287">
    <property type="term" value="F:magnesium ion binding"/>
    <property type="evidence" value="ECO:0007669"/>
    <property type="project" value="UniProtKB-UniRule"/>
</dbReference>
<dbReference type="OrthoDB" id="9791859at2"/>
<comment type="cofactor">
    <cofactor evidence="7">
        <name>Mg(2+)</name>
        <dbReference type="ChEBI" id="CHEBI:18420"/>
    </cofactor>
    <cofactor evidence="7">
        <name>Mn(2+)</name>
        <dbReference type="ChEBI" id="CHEBI:29035"/>
    </cofactor>
</comment>
<evidence type="ECO:0000256" key="2">
    <source>
        <dbReference type="ARBA" id="ARBA00022679"/>
    </source>
</evidence>
<dbReference type="AlphaFoldDB" id="A0A1G6LCK2"/>
<feature type="domain" description="Menaquinone biosynthesis protein MenD middle" evidence="10">
    <location>
        <begin position="201"/>
        <end position="410"/>
    </location>
</feature>
<keyword evidence="5 7" id="KW-0786">Thiamine pyrophosphate</keyword>
<dbReference type="NCBIfam" id="TIGR00173">
    <property type="entry name" value="menD"/>
    <property type="match status" value="1"/>
</dbReference>
<dbReference type="SUPFAM" id="SSF52518">
    <property type="entry name" value="Thiamin diphosphate-binding fold (THDP-binding)"/>
    <property type="match status" value="2"/>
</dbReference>
<evidence type="ECO:0000256" key="1">
    <source>
        <dbReference type="ARBA" id="ARBA00022428"/>
    </source>
</evidence>
<dbReference type="Pfam" id="PF16582">
    <property type="entry name" value="TPP_enzyme_M_2"/>
    <property type="match status" value="1"/>
</dbReference>
<evidence type="ECO:0000313" key="11">
    <source>
        <dbReference type="EMBL" id="SDC40873.1"/>
    </source>
</evidence>
<dbReference type="GO" id="GO:0030976">
    <property type="term" value="F:thiamine pyrophosphate binding"/>
    <property type="evidence" value="ECO:0007669"/>
    <property type="project" value="UniProtKB-UniRule"/>
</dbReference>
<dbReference type="SUPFAM" id="SSF52467">
    <property type="entry name" value="DHS-like NAD/FAD-binding domain"/>
    <property type="match status" value="1"/>
</dbReference>
<comment type="cofactor">
    <cofactor evidence="7">
        <name>thiamine diphosphate</name>
        <dbReference type="ChEBI" id="CHEBI:58937"/>
    </cofactor>
    <text evidence="7">Binds 1 thiamine pyrophosphate per subunit.</text>
</comment>
<dbReference type="InterPro" id="IPR012001">
    <property type="entry name" value="Thiamin_PyroP_enz_TPP-bd_dom"/>
</dbReference>
<keyword evidence="4 7" id="KW-0460">Magnesium</keyword>
<accession>A0A1G6LCK2</accession>
<keyword evidence="12" id="KW-1185">Reference proteome</keyword>
<dbReference type="InterPro" id="IPR032264">
    <property type="entry name" value="MenD_middle"/>
</dbReference>
<dbReference type="Gene3D" id="3.40.50.970">
    <property type="match status" value="2"/>
</dbReference>
<dbReference type="InterPro" id="IPR004433">
    <property type="entry name" value="MenaQ_synth_MenD"/>
</dbReference>
<comment type="pathway">
    <text evidence="7">Quinol/quinone metabolism; 1,4-dihydroxy-2-naphthoate biosynthesis; 1,4-dihydroxy-2-naphthoate from chorismate: step 2/7.</text>
</comment>
<evidence type="ECO:0000313" key="12">
    <source>
        <dbReference type="Proteomes" id="UP000199387"/>
    </source>
</evidence>
<organism evidence="11 12">
    <name type="scientific">Melghirimyces thermohalophilus</name>
    <dbReference type="NCBI Taxonomy" id="1236220"/>
    <lineage>
        <taxon>Bacteria</taxon>
        <taxon>Bacillati</taxon>
        <taxon>Bacillota</taxon>
        <taxon>Bacilli</taxon>
        <taxon>Bacillales</taxon>
        <taxon>Thermoactinomycetaceae</taxon>
        <taxon>Melghirimyces</taxon>
    </lineage>
</organism>
<dbReference type="RefSeq" id="WP_091568177.1">
    <property type="nucleotide sequence ID" value="NZ_FMZA01000007.1"/>
</dbReference>
<dbReference type="GO" id="GO:0009234">
    <property type="term" value="P:menaquinone biosynthetic process"/>
    <property type="evidence" value="ECO:0007669"/>
    <property type="project" value="UniProtKB-UniRule"/>
</dbReference>
<dbReference type="EMBL" id="FMZA01000007">
    <property type="protein sequence ID" value="SDC40873.1"/>
    <property type="molecule type" value="Genomic_DNA"/>
</dbReference>
<comment type="similarity">
    <text evidence="7">Belongs to the TPP enzyme family. MenD subfamily.</text>
</comment>
<evidence type="ECO:0000256" key="5">
    <source>
        <dbReference type="ARBA" id="ARBA00023052"/>
    </source>
</evidence>
<feature type="domain" description="Thiamine pyrophosphate enzyme TPP-binding" evidence="8">
    <location>
        <begin position="446"/>
        <end position="562"/>
    </location>
</feature>